<protein>
    <submittedName>
        <fullName evidence="1">Uncharacterized protein</fullName>
    </submittedName>
</protein>
<sequence length="78" mass="9466">MARGYEVSWAFRDAIKLDSRSRRMVTTNDFRLALAKYNHIWTMEQCNEYILRYQSNFFEIDAVKENKTWALRNMGYVM</sequence>
<organism evidence="1 2">
    <name type="scientific">Pantoea piersonii</name>
    <dbReference type="NCBI Taxonomy" id="2364647"/>
    <lineage>
        <taxon>Bacteria</taxon>
        <taxon>Pseudomonadati</taxon>
        <taxon>Pseudomonadota</taxon>
        <taxon>Gammaproteobacteria</taxon>
        <taxon>Enterobacterales</taxon>
        <taxon>Erwiniaceae</taxon>
        <taxon>Pantoea</taxon>
    </lineage>
</organism>
<dbReference type="Proteomes" id="UP001211544">
    <property type="component" value="Chromosome"/>
</dbReference>
<dbReference type="EMBL" id="CP104758">
    <property type="protein sequence ID" value="WBG90007.1"/>
    <property type="molecule type" value="Genomic_DNA"/>
</dbReference>
<reference evidence="1 2" key="1">
    <citation type="journal article" date="2022" name="J Glob Antimicrob Resist">
        <title>First complete genome of a multidrug resistant strain of the novel human pathogen Kalamiella piersonii (GABEKP28) identified in human saliva.</title>
        <authorList>
            <person name="McDonagh F."/>
            <person name="Singh N.K."/>
            <person name="Venkateswaran K."/>
            <person name="Lonappan A.M."/>
            <person name="Hallahan B."/>
            <person name="Tuohy A."/>
            <person name="Burke L."/>
            <person name="Kovarova A."/>
            <person name="Miliotis G."/>
        </authorList>
    </citation>
    <scope>NUCLEOTIDE SEQUENCE [LARGE SCALE GENOMIC DNA]</scope>
    <source>
        <strain evidence="1 2">GABEKP28</strain>
    </source>
</reference>
<dbReference type="RefSeq" id="WP_269949316.1">
    <property type="nucleotide sequence ID" value="NZ_CP104758.1"/>
</dbReference>
<dbReference type="KEGG" id="kpie:N5580_13010"/>
<accession>A0AAJ5U937</accession>
<dbReference type="AlphaFoldDB" id="A0AAJ5U937"/>
<evidence type="ECO:0000313" key="2">
    <source>
        <dbReference type="Proteomes" id="UP001211544"/>
    </source>
</evidence>
<proteinExistence type="predicted"/>
<evidence type="ECO:0000313" key="1">
    <source>
        <dbReference type="EMBL" id="WBG90007.1"/>
    </source>
</evidence>
<name>A0AAJ5U937_9GAMM</name>
<gene>
    <name evidence="1" type="ORF">N5580_13010</name>
</gene>
<keyword evidence="2" id="KW-1185">Reference proteome</keyword>